<organism evidence="1 2">
    <name type="scientific">Virgibacillus natechei</name>
    <dbReference type="NCBI Taxonomy" id="1216297"/>
    <lineage>
        <taxon>Bacteria</taxon>
        <taxon>Bacillati</taxon>
        <taxon>Bacillota</taxon>
        <taxon>Bacilli</taxon>
        <taxon>Bacillales</taxon>
        <taxon>Bacillaceae</taxon>
        <taxon>Virgibacillus</taxon>
    </lineage>
</organism>
<reference evidence="1 2" key="1">
    <citation type="submission" date="2021-03" db="EMBL/GenBank/DDBJ databases">
        <title>Genomic Encyclopedia of Type Strains, Phase IV (KMG-IV): sequencing the most valuable type-strain genomes for metagenomic binning, comparative biology and taxonomic classification.</title>
        <authorList>
            <person name="Goeker M."/>
        </authorList>
    </citation>
    <scope>NUCLEOTIDE SEQUENCE [LARGE SCALE GENOMIC DNA]</scope>
    <source>
        <strain evidence="1 2">DSM 25609</strain>
    </source>
</reference>
<evidence type="ECO:0000313" key="1">
    <source>
        <dbReference type="EMBL" id="MBP1967975.1"/>
    </source>
</evidence>
<dbReference type="Proteomes" id="UP001519345">
    <property type="component" value="Unassembled WGS sequence"/>
</dbReference>
<evidence type="ECO:0008006" key="3">
    <source>
        <dbReference type="Google" id="ProtNLM"/>
    </source>
</evidence>
<sequence length="112" mass="12720">MENFTIELKIDGKKKRFTTPAFVKGGLFRQAVEISQSIENEVFDINKFDGYIQFVTEVFGEKFTVDEFENGIDGRELLKTIYATTFFVLDQVSTATKMLAGDTEAKQDDGKK</sequence>
<dbReference type="NCBIfam" id="NF047360">
    <property type="entry name" value="tail_chap_PVL"/>
    <property type="match status" value="1"/>
</dbReference>
<evidence type="ECO:0000313" key="2">
    <source>
        <dbReference type="Proteomes" id="UP001519345"/>
    </source>
</evidence>
<name>A0ABS4IAL8_9BACI</name>
<dbReference type="EMBL" id="JAGGKX010000001">
    <property type="protein sequence ID" value="MBP1967975.1"/>
    <property type="molecule type" value="Genomic_DNA"/>
</dbReference>
<dbReference type="Pfam" id="PF23857">
    <property type="entry name" value="Phage_TAC_19"/>
    <property type="match status" value="1"/>
</dbReference>
<gene>
    <name evidence="1" type="ORF">J2Z83_000067</name>
</gene>
<protein>
    <recommendedName>
        <fullName evidence="3">Phage protein</fullName>
    </recommendedName>
</protein>
<dbReference type="InterPro" id="IPR057006">
    <property type="entry name" value="Phage_TAC_19"/>
</dbReference>
<keyword evidence="2" id="KW-1185">Reference proteome</keyword>
<proteinExistence type="predicted"/>
<comment type="caution">
    <text evidence="1">The sequence shown here is derived from an EMBL/GenBank/DDBJ whole genome shotgun (WGS) entry which is preliminary data.</text>
</comment>
<accession>A0ABS4IAL8</accession>
<dbReference type="RefSeq" id="WP_209461223.1">
    <property type="nucleotide sequence ID" value="NZ_CP110224.1"/>
</dbReference>